<organism evidence="2 3">
    <name type="scientific">Dyella koreensis</name>
    <dbReference type="NCBI Taxonomy" id="311235"/>
    <lineage>
        <taxon>Bacteria</taxon>
        <taxon>Pseudomonadati</taxon>
        <taxon>Pseudomonadota</taxon>
        <taxon>Gammaproteobacteria</taxon>
        <taxon>Lysobacterales</taxon>
        <taxon>Rhodanobacteraceae</taxon>
        <taxon>Dyella</taxon>
    </lineage>
</organism>
<comment type="caution">
    <text evidence="2">The sequence shown here is derived from an EMBL/GenBank/DDBJ whole genome shotgun (WGS) entry which is preliminary data.</text>
</comment>
<evidence type="ECO:0000256" key="1">
    <source>
        <dbReference type="SAM" id="SignalP"/>
    </source>
</evidence>
<accession>A0ABW8K9U8</accession>
<dbReference type="InterPro" id="IPR029058">
    <property type="entry name" value="AB_hydrolase_fold"/>
</dbReference>
<gene>
    <name evidence="2" type="ORF">ISS97_20530</name>
</gene>
<evidence type="ECO:0000313" key="3">
    <source>
        <dbReference type="Proteomes" id="UP001620408"/>
    </source>
</evidence>
<keyword evidence="1" id="KW-0732">Signal</keyword>
<dbReference type="Gene3D" id="3.40.50.1820">
    <property type="entry name" value="alpha/beta hydrolase"/>
    <property type="match status" value="1"/>
</dbReference>
<dbReference type="InterPro" id="IPR050583">
    <property type="entry name" value="Mycobacterial_A85_antigen"/>
</dbReference>
<feature type="chain" id="PRO_5046795511" evidence="1">
    <location>
        <begin position="21"/>
        <end position="341"/>
    </location>
</feature>
<name>A0ABW8K9U8_9GAMM</name>
<dbReference type="PANTHER" id="PTHR48098:SF6">
    <property type="entry name" value="FERRI-BACILLIBACTIN ESTERASE BESA"/>
    <property type="match status" value="1"/>
</dbReference>
<dbReference type="RefSeq" id="WP_379984309.1">
    <property type="nucleotide sequence ID" value="NZ_JADIKD010000012.1"/>
</dbReference>
<dbReference type="SUPFAM" id="SSF53474">
    <property type="entry name" value="alpha/beta-Hydrolases"/>
    <property type="match status" value="1"/>
</dbReference>
<dbReference type="Pfam" id="PF00756">
    <property type="entry name" value="Esterase"/>
    <property type="match status" value="1"/>
</dbReference>
<reference evidence="2 3" key="1">
    <citation type="submission" date="2020-10" db="EMBL/GenBank/DDBJ databases">
        <title>Phylogeny of dyella-like bacteria.</title>
        <authorList>
            <person name="Fu J."/>
        </authorList>
    </citation>
    <scope>NUCLEOTIDE SEQUENCE [LARGE SCALE GENOMIC DNA]</scope>
    <source>
        <strain evidence="2 3">BB4</strain>
    </source>
</reference>
<dbReference type="InterPro" id="IPR000801">
    <property type="entry name" value="Esterase-like"/>
</dbReference>
<dbReference type="Proteomes" id="UP001620408">
    <property type="component" value="Unassembled WGS sequence"/>
</dbReference>
<proteinExistence type="predicted"/>
<protein>
    <submittedName>
        <fullName evidence="2">Esterase family protein</fullName>
    </submittedName>
</protein>
<dbReference type="PANTHER" id="PTHR48098">
    <property type="entry name" value="ENTEROCHELIN ESTERASE-RELATED"/>
    <property type="match status" value="1"/>
</dbReference>
<sequence>MCFRFWLVLSLLVASGTATAQWPGHPEERLSVQENTPAIGVSELQLKAPGVSPQPMHISVYLPPGYAAHPGRHYPVLYANDGQDMGAVGLSSTLAALYRDRLIEPIIVVAVDMPPDRAGAYGLSDRKQARSVVGDSRIGPIGTHAQDYTQWFVTRLVPAVDARFRTQRTPEGRAVLGWSLGGLHAFNLAWQYPELFGRVGAFSPSFWLAKDRSDGLSIDRTRFALHMVDASRRRPSLKLWFSVGSAEETDDRDHDGVIDAIGDVRDLIEGYRIPGGGQLRGLRQLGYRVDMDYAQHPSRQADVAFYLLDEGKHNQASWAMVLPPFLQWAYGSKSASHYAVR</sequence>
<feature type="signal peptide" evidence="1">
    <location>
        <begin position="1"/>
        <end position="20"/>
    </location>
</feature>
<keyword evidence="3" id="KW-1185">Reference proteome</keyword>
<evidence type="ECO:0000313" key="2">
    <source>
        <dbReference type="EMBL" id="MFK2919659.1"/>
    </source>
</evidence>
<dbReference type="EMBL" id="JADIKD010000012">
    <property type="protein sequence ID" value="MFK2919659.1"/>
    <property type="molecule type" value="Genomic_DNA"/>
</dbReference>